<evidence type="ECO:0008006" key="3">
    <source>
        <dbReference type="Google" id="ProtNLM"/>
    </source>
</evidence>
<dbReference type="PANTHER" id="PTHR43657">
    <property type="entry name" value="TRYPTOPHAN RNA-BINDING ATTENUATOR PROTEIN-LIKE PROTEIN"/>
    <property type="match status" value="1"/>
</dbReference>
<proteinExistence type="predicted"/>
<dbReference type="InterPro" id="IPR002838">
    <property type="entry name" value="AIM24"/>
</dbReference>
<dbReference type="InterPro" id="IPR036983">
    <property type="entry name" value="AIM24_sf"/>
</dbReference>
<comment type="caution">
    <text evidence="1">The sequence shown here is derived from an EMBL/GenBank/DDBJ whole genome shotgun (WGS) entry which is preliminary data.</text>
</comment>
<dbReference type="Pfam" id="PF01987">
    <property type="entry name" value="AIM24"/>
    <property type="match status" value="1"/>
</dbReference>
<accession>A0ABQ6A8Z5</accession>
<evidence type="ECO:0000313" key="2">
    <source>
        <dbReference type="Proteomes" id="UP001156641"/>
    </source>
</evidence>
<dbReference type="Proteomes" id="UP001156641">
    <property type="component" value="Unassembled WGS sequence"/>
</dbReference>
<reference evidence="2" key="1">
    <citation type="journal article" date="2019" name="Int. J. Syst. Evol. Microbiol.">
        <title>The Global Catalogue of Microorganisms (GCM) 10K type strain sequencing project: providing services to taxonomists for standard genome sequencing and annotation.</title>
        <authorList>
            <consortium name="The Broad Institute Genomics Platform"/>
            <consortium name="The Broad Institute Genome Sequencing Center for Infectious Disease"/>
            <person name="Wu L."/>
            <person name="Ma J."/>
        </authorList>
    </citation>
    <scope>NUCLEOTIDE SEQUENCE [LARGE SCALE GENOMIC DNA]</scope>
    <source>
        <strain evidence="2">NBRC 112502</strain>
    </source>
</reference>
<dbReference type="EMBL" id="BSOS01000099">
    <property type="protein sequence ID" value="GLR68964.1"/>
    <property type="molecule type" value="Genomic_DNA"/>
</dbReference>
<dbReference type="InterPro" id="IPR016031">
    <property type="entry name" value="Trp_RNA-bd_attenuator-like_dom"/>
</dbReference>
<sequence>MKHTIAGTTMPVLQIGLDPGEVIIAEPGEFSWMSDNMQLNTTTQTGGARGFFGAIGRALSGGGLFMTEYSPQGGPGLIAFAAKVPGTIQQVDVPAGHSYMIHKHGFLCATQGVNLSIGFQRQLGAGIFGGNGFVMQKLAGPCTAFVELGGEAVVYDLRPGESIQVHPGHIGMFQDSVNFDIVFMRGIKNALFGADGLFIARLTGPGKVWLQSMTVPNLAHALSPYLGGEQAVATAPQIGGAAIAGGILGDIFGQR</sequence>
<dbReference type="Gene3D" id="3.60.160.10">
    <property type="entry name" value="Mitochondrial biogenesis AIM24"/>
    <property type="match status" value="1"/>
</dbReference>
<protein>
    <recommendedName>
        <fullName evidence="3">TIGR00266 family protein</fullName>
    </recommendedName>
</protein>
<dbReference type="RefSeq" id="WP_284259821.1">
    <property type="nucleotide sequence ID" value="NZ_BSOS01000099.1"/>
</dbReference>
<gene>
    <name evidence="1" type="ORF">GCM10010909_36460</name>
</gene>
<dbReference type="SUPFAM" id="SSF51219">
    <property type="entry name" value="TRAP-like"/>
    <property type="match status" value="1"/>
</dbReference>
<dbReference type="PANTHER" id="PTHR43657:SF1">
    <property type="entry name" value="ALTERED INHERITANCE OF MITOCHONDRIA PROTEIN 24, MITOCHONDRIAL"/>
    <property type="match status" value="1"/>
</dbReference>
<keyword evidence="2" id="KW-1185">Reference proteome</keyword>
<evidence type="ECO:0000313" key="1">
    <source>
        <dbReference type="EMBL" id="GLR68964.1"/>
    </source>
</evidence>
<name>A0ABQ6A8Z5_9PROT</name>
<organism evidence="1 2">
    <name type="scientific">Acidocella aquatica</name>
    <dbReference type="NCBI Taxonomy" id="1922313"/>
    <lineage>
        <taxon>Bacteria</taxon>
        <taxon>Pseudomonadati</taxon>
        <taxon>Pseudomonadota</taxon>
        <taxon>Alphaproteobacteria</taxon>
        <taxon>Acetobacterales</taxon>
        <taxon>Acidocellaceae</taxon>
        <taxon>Acidocella</taxon>
    </lineage>
</organism>